<keyword evidence="3" id="KW-1185">Reference proteome</keyword>
<dbReference type="RefSeq" id="WP_119985791.1">
    <property type="nucleotide sequence ID" value="NZ_CP032489.1"/>
</dbReference>
<dbReference type="GO" id="GO:0006457">
    <property type="term" value="P:protein folding"/>
    <property type="evidence" value="ECO:0007669"/>
    <property type="project" value="InterPro"/>
</dbReference>
<dbReference type="Pfam" id="PF05697">
    <property type="entry name" value="Trigger_N"/>
    <property type="match status" value="1"/>
</dbReference>
<accession>A0A386HNI1</accession>
<dbReference type="AlphaFoldDB" id="A0A386HNI1"/>
<dbReference type="InterPro" id="IPR027304">
    <property type="entry name" value="Trigger_fact/SurA_dom_sf"/>
</dbReference>
<evidence type="ECO:0000259" key="1">
    <source>
        <dbReference type="Pfam" id="PF05697"/>
    </source>
</evidence>
<dbReference type="EC" id="5.2.1.8" evidence="2"/>
<feature type="domain" description="Trigger factor ribosome-binding bacterial" evidence="1">
    <location>
        <begin position="4"/>
        <end position="149"/>
    </location>
</feature>
<dbReference type="InterPro" id="IPR005215">
    <property type="entry name" value="Trig_fac"/>
</dbReference>
<dbReference type="GO" id="GO:0015031">
    <property type="term" value="P:protein transport"/>
    <property type="evidence" value="ECO:0007669"/>
    <property type="project" value="InterPro"/>
</dbReference>
<dbReference type="InterPro" id="IPR008881">
    <property type="entry name" value="Trigger_fac_ribosome-bd_bac"/>
</dbReference>
<dbReference type="OrthoDB" id="9767721at2"/>
<dbReference type="EMBL" id="CP032489">
    <property type="protein sequence ID" value="AYD47070.1"/>
    <property type="molecule type" value="Genomic_DNA"/>
</dbReference>
<dbReference type="Proteomes" id="UP000266118">
    <property type="component" value="Chromosome"/>
</dbReference>
<evidence type="ECO:0000313" key="2">
    <source>
        <dbReference type="EMBL" id="AYD47070.1"/>
    </source>
</evidence>
<sequence length="450" mass="51240">MATITRENLAPLNDKLVVTILKDDYLPTFEKSLKGYAKNANIPGFRKGMVPAGLVKKMYGQGILSEEVIKAVDAEINKYIQENKLQILAQPIPLEEQPVNFDVNNPTDYSFEFEIGIQPEANIDVKGIKVKRYQVEVTDKMIDEEIERLTSRFGKYNTPETVEAEDTIISADIQVTEGENKGDTAVNLKDIAKTQQKEFKGKKVGDTITVQLDKAFKGDILNRVLSDLKLDKENKEDAKKEATLTITKIGLLEKAALDEELFKQVYQTKEIKTEEAFRAALKEDLANYFAQQASGQIHDQIYHHLTDHISIELPEPFLKRWIVVSSEGKKTQVEADEEYPAFAKQLQWAILSSKLSEDNEVKVEQQELKDFARHQLMSYLGGQMGLNGDESWMDEYVNKMMGDRKFIDDAYGQIRIGKLFGELEKQVTAKDETITEEKFAELLKEHQHAH</sequence>
<protein>
    <submittedName>
        <fullName evidence="2">Trigger factor</fullName>
        <ecNumber evidence="2">5.2.1.8</ecNumber>
    </submittedName>
</protein>
<dbReference type="Gene3D" id="3.30.70.1050">
    <property type="entry name" value="Trigger factor ribosome-binding domain"/>
    <property type="match status" value="1"/>
</dbReference>
<dbReference type="Gene3D" id="1.10.3120.10">
    <property type="entry name" value="Trigger factor, C-terminal domain"/>
    <property type="match status" value="1"/>
</dbReference>
<name>A0A386HNI1_9BACT</name>
<dbReference type="InterPro" id="IPR037041">
    <property type="entry name" value="Trigger_fac_C_sf"/>
</dbReference>
<evidence type="ECO:0000313" key="3">
    <source>
        <dbReference type="Proteomes" id="UP000266118"/>
    </source>
</evidence>
<dbReference type="GO" id="GO:0003755">
    <property type="term" value="F:peptidyl-prolyl cis-trans isomerase activity"/>
    <property type="evidence" value="ECO:0007669"/>
    <property type="project" value="UniProtKB-EC"/>
</dbReference>
<dbReference type="SUPFAM" id="SSF109998">
    <property type="entry name" value="Triger factor/SurA peptide-binding domain-like"/>
    <property type="match status" value="1"/>
</dbReference>
<reference evidence="2 3" key="1">
    <citation type="submission" date="2018-09" db="EMBL/GenBank/DDBJ databases">
        <title>Arachidicoccus sp. nov., a bacterium isolated from soil.</title>
        <authorList>
            <person name="Weon H.-Y."/>
            <person name="Kwon S.-W."/>
            <person name="Lee S.A."/>
        </authorList>
    </citation>
    <scope>NUCLEOTIDE SEQUENCE [LARGE SCALE GENOMIC DNA]</scope>
    <source>
        <strain evidence="2 3">KIS59-12</strain>
    </source>
</reference>
<dbReference type="InterPro" id="IPR036611">
    <property type="entry name" value="Trigger_fac_ribosome-bd_sf"/>
</dbReference>
<dbReference type="NCBIfam" id="TIGR00115">
    <property type="entry name" value="tig"/>
    <property type="match status" value="1"/>
</dbReference>
<dbReference type="SUPFAM" id="SSF102735">
    <property type="entry name" value="Trigger factor ribosome-binding domain"/>
    <property type="match status" value="1"/>
</dbReference>
<organism evidence="2 3">
    <name type="scientific">Arachidicoccus soli</name>
    <dbReference type="NCBI Taxonomy" id="2341117"/>
    <lineage>
        <taxon>Bacteria</taxon>
        <taxon>Pseudomonadati</taxon>
        <taxon>Bacteroidota</taxon>
        <taxon>Chitinophagia</taxon>
        <taxon>Chitinophagales</taxon>
        <taxon>Chitinophagaceae</taxon>
        <taxon>Arachidicoccus</taxon>
    </lineage>
</organism>
<proteinExistence type="predicted"/>
<dbReference type="KEGG" id="ark:D6B99_05255"/>
<keyword evidence="2" id="KW-0413">Isomerase</keyword>
<gene>
    <name evidence="2" type="primary">tig</name>
    <name evidence="2" type="ORF">D6B99_05255</name>
</gene>